<dbReference type="AlphaFoldDB" id="I0IPQ0"/>
<comment type="cofactor">
    <cofactor evidence="1">
        <name>Zn(2+)</name>
        <dbReference type="ChEBI" id="CHEBI:29105"/>
    </cofactor>
</comment>
<evidence type="ECO:0000256" key="1">
    <source>
        <dbReference type="ARBA" id="ARBA00001947"/>
    </source>
</evidence>
<dbReference type="InterPro" id="IPR011765">
    <property type="entry name" value="Pept_M16_N"/>
</dbReference>
<dbReference type="InterPro" id="IPR001431">
    <property type="entry name" value="Pept_M16_Zn_BS"/>
</dbReference>
<protein>
    <submittedName>
        <fullName evidence="6">Putative processing peptidase</fullName>
    </submittedName>
</protein>
<dbReference type="SUPFAM" id="SSF63411">
    <property type="entry name" value="LuxS/MPP-like metallohydrolase"/>
    <property type="match status" value="2"/>
</dbReference>
<reference evidence="6 7" key="1">
    <citation type="journal article" date="2012" name="J. Bacteriol.">
        <title>Complete Genome Sequence of Leptospirillum ferrooxidans Strain C2-3, Isolated from a Fresh Volcanic Ash Deposit on the Island of Miyake, Japan.</title>
        <authorList>
            <person name="Fujimura R."/>
            <person name="Sato Y."/>
            <person name="Nishizawa T."/>
            <person name="Oshima K."/>
            <person name="Kim S.-W."/>
            <person name="Hattori M."/>
            <person name="Kamijo T."/>
            <person name="Ohta H."/>
        </authorList>
    </citation>
    <scope>NUCLEOTIDE SEQUENCE [LARGE SCALE GENOMIC DNA]</scope>
    <source>
        <strain evidence="6 7">C2-3</strain>
    </source>
</reference>
<dbReference type="STRING" id="1162668.LFE_1567"/>
<dbReference type="GO" id="GO:0006508">
    <property type="term" value="P:proteolysis"/>
    <property type="evidence" value="ECO:0007669"/>
    <property type="project" value="InterPro"/>
</dbReference>
<reference evidence="7" key="2">
    <citation type="submission" date="2012-03" db="EMBL/GenBank/DDBJ databases">
        <title>The complete genome sequence of the pioneer microbe on fresh volcanic deposit, Leptospirillum ferrooxidans strain C2-3.</title>
        <authorList>
            <person name="Fujimura R."/>
            <person name="Sato Y."/>
            <person name="Nishizawa T."/>
            <person name="Nanba K."/>
            <person name="Oshima K."/>
            <person name="Hattori M."/>
            <person name="Kamijo T."/>
            <person name="Ohta H."/>
        </authorList>
    </citation>
    <scope>NUCLEOTIDE SEQUENCE [LARGE SCALE GENOMIC DNA]</scope>
    <source>
        <strain evidence="7">C2-3</strain>
    </source>
</reference>
<evidence type="ECO:0000256" key="3">
    <source>
        <dbReference type="RuleBase" id="RU004447"/>
    </source>
</evidence>
<gene>
    <name evidence="6" type="ordered locus">LFE_1567</name>
</gene>
<dbReference type="Gene3D" id="3.30.830.10">
    <property type="entry name" value="Metalloenzyme, LuxS/M16 peptidase-like"/>
    <property type="match status" value="2"/>
</dbReference>
<dbReference type="InterPro" id="IPR011249">
    <property type="entry name" value="Metalloenz_LuxS/M16"/>
</dbReference>
<dbReference type="eggNOG" id="COG0612">
    <property type="taxonomic scope" value="Bacteria"/>
</dbReference>
<dbReference type="HOGENOM" id="CLU_009902_3_0_0"/>
<sequence>MGYVTAVLKNGLPVYWDPMPESRAASIGVWVRSGSRYEEISQGGMTHFLEHMCFKGTKTRNAQEIANEMDFLGGEMNAFTSQEITSFYAMVLSENAPRAVSLLGDLLCESVFDEEELEREKGVVLEELMEAKDDPEDLVSEQLFSSYFANHSFGRPILGTEESIQKFSQRSVMEYFQENYHSGSMFITIAGNVDWKLILKTLEKSFGKSPKKKLDRIAQDPPFENFGIWESDEDFEQVHMSIGVRGIPQRDHRQSALRLLTTHLGGGMSSRLFQEVREKRGLAYSVYASPMSFSDGGIVRVVASTRPSKRKELQSVLLSEIERVESVPLTEDELARSKNQLKSSLLFGLESVSGRMSKMGRNLLTWGEEIPVSKIEQWIDEVTPEDIQSLARDLEWGKNYGISVMGPISKTKKGH</sequence>
<keyword evidence="7" id="KW-1185">Reference proteome</keyword>
<dbReference type="PROSITE" id="PS00143">
    <property type="entry name" value="INSULINASE"/>
    <property type="match status" value="1"/>
</dbReference>
<evidence type="ECO:0000313" key="6">
    <source>
        <dbReference type="EMBL" id="BAM07249.1"/>
    </source>
</evidence>
<evidence type="ECO:0000256" key="2">
    <source>
        <dbReference type="ARBA" id="ARBA00007261"/>
    </source>
</evidence>
<dbReference type="PATRIC" id="fig|1162668.3.peg.1859"/>
<dbReference type="RefSeq" id="WP_014449736.1">
    <property type="nucleotide sequence ID" value="NC_017094.1"/>
</dbReference>
<evidence type="ECO:0000313" key="7">
    <source>
        <dbReference type="Proteomes" id="UP000007382"/>
    </source>
</evidence>
<feature type="domain" description="Peptidase M16 N-terminal" evidence="4">
    <location>
        <begin position="20"/>
        <end position="160"/>
    </location>
</feature>
<dbReference type="GO" id="GO:0004222">
    <property type="term" value="F:metalloendopeptidase activity"/>
    <property type="evidence" value="ECO:0007669"/>
    <property type="project" value="InterPro"/>
</dbReference>
<name>I0IPQ0_LEPFC</name>
<organism evidence="6 7">
    <name type="scientific">Leptospirillum ferrooxidans (strain C2-3)</name>
    <dbReference type="NCBI Taxonomy" id="1162668"/>
    <lineage>
        <taxon>Bacteria</taxon>
        <taxon>Pseudomonadati</taxon>
        <taxon>Nitrospirota</taxon>
        <taxon>Nitrospiria</taxon>
        <taxon>Nitrospirales</taxon>
        <taxon>Nitrospiraceae</taxon>
        <taxon>Leptospirillum</taxon>
    </lineage>
</organism>
<dbReference type="PANTHER" id="PTHR11851">
    <property type="entry name" value="METALLOPROTEASE"/>
    <property type="match status" value="1"/>
</dbReference>
<dbReference type="Proteomes" id="UP000007382">
    <property type="component" value="Chromosome"/>
</dbReference>
<comment type="similarity">
    <text evidence="2 3">Belongs to the peptidase M16 family.</text>
</comment>
<dbReference type="InterPro" id="IPR007863">
    <property type="entry name" value="Peptidase_M16_C"/>
</dbReference>
<dbReference type="GO" id="GO:0046872">
    <property type="term" value="F:metal ion binding"/>
    <property type="evidence" value="ECO:0007669"/>
    <property type="project" value="InterPro"/>
</dbReference>
<dbReference type="KEGG" id="lfc:LFE_1567"/>
<dbReference type="Pfam" id="PF00675">
    <property type="entry name" value="Peptidase_M16"/>
    <property type="match status" value="1"/>
</dbReference>
<feature type="domain" description="Peptidase M16 C-terminal" evidence="5">
    <location>
        <begin position="167"/>
        <end position="341"/>
    </location>
</feature>
<proteinExistence type="inferred from homology"/>
<evidence type="ECO:0000259" key="4">
    <source>
        <dbReference type="Pfam" id="PF00675"/>
    </source>
</evidence>
<dbReference type="InterPro" id="IPR050361">
    <property type="entry name" value="MPP/UQCRC_Complex"/>
</dbReference>
<dbReference type="Pfam" id="PF05193">
    <property type="entry name" value="Peptidase_M16_C"/>
    <property type="match status" value="1"/>
</dbReference>
<accession>I0IPQ0</accession>
<dbReference type="EMBL" id="AP012342">
    <property type="protein sequence ID" value="BAM07249.1"/>
    <property type="molecule type" value="Genomic_DNA"/>
</dbReference>
<dbReference type="PANTHER" id="PTHR11851:SF49">
    <property type="entry name" value="MITOCHONDRIAL-PROCESSING PEPTIDASE SUBUNIT ALPHA"/>
    <property type="match status" value="1"/>
</dbReference>
<evidence type="ECO:0000259" key="5">
    <source>
        <dbReference type="Pfam" id="PF05193"/>
    </source>
</evidence>